<dbReference type="EMBL" id="JACHWP010000005">
    <property type="protein sequence ID" value="MBB3023416.1"/>
    <property type="molecule type" value="Genomic_DNA"/>
</dbReference>
<accession>A0A839R2S8</accession>
<evidence type="ECO:0000256" key="1">
    <source>
        <dbReference type="SAM" id="MobiDB-lite"/>
    </source>
</evidence>
<name>A0A839R2S8_9MICO</name>
<evidence type="ECO:0000313" key="2">
    <source>
        <dbReference type="EMBL" id="MBB3023416.1"/>
    </source>
</evidence>
<organism evidence="2 3">
    <name type="scientific">Helcobacillus massiliensis</name>
    <dbReference type="NCBI Taxonomy" id="521392"/>
    <lineage>
        <taxon>Bacteria</taxon>
        <taxon>Bacillati</taxon>
        <taxon>Actinomycetota</taxon>
        <taxon>Actinomycetes</taxon>
        <taxon>Micrococcales</taxon>
        <taxon>Dermabacteraceae</taxon>
        <taxon>Helcobacillus</taxon>
    </lineage>
</organism>
<reference evidence="2 3" key="1">
    <citation type="submission" date="2020-08" db="EMBL/GenBank/DDBJ databases">
        <title>Sequencing the genomes of 1000 actinobacteria strains.</title>
        <authorList>
            <person name="Klenk H.-P."/>
        </authorList>
    </citation>
    <scope>NUCLEOTIDE SEQUENCE [LARGE SCALE GENOMIC DNA]</scope>
    <source>
        <strain evidence="2 3">DSM 23040</strain>
    </source>
</reference>
<feature type="region of interest" description="Disordered" evidence="1">
    <location>
        <begin position="36"/>
        <end position="56"/>
    </location>
</feature>
<proteinExistence type="predicted"/>
<dbReference type="AlphaFoldDB" id="A0A839R2S8"/>
<comment type="caution">
    <text evidence="2">The sequence shown here is derived from an EMBL/GenBank/DDBJ whole genome shotgun (WGS) entry which is preliminary data.</text>
</comment>
<keyword evidence="3" id="KW-1185">Reference proteome</keyword>
<protein>
    <submittedName>
        <fullName evidence="2">Uncharacterized protein</fullName>
    </submittedName>
</protein>
<dbReference type="RefSeq" id="WP_183376578.1">
    <property type="nucleotide sequence ID" value="NZ_CBCSFZ010000013.1"/>
</dbReference>
<dbReference type="Proteomes" id="UP000568050">
    <property type="component" value="Unassembled WGS sequence"/>
</dbReference>
<evidence type="ECO:0000313" key="3">
    <source>
        <dbReference type="Proteomes" id="UP000568050"/>
    </source>
</evidence>
<gene>
    <name evidence="2" type="ORF">FHX50_001711</name>
</gene>
<sequence>MMDTTHLNRRMLLASVGALGITTATTGCGMLGITRGSRPGLEGAPSDKRPGLDGVPSEVEPVLHSDVSGPLELWKRENALIDLGVSHPSVGKGFSIVGAVDGVYRDSILEARVRHVSKERNNGAGGRAGGDGGRSYLHVWANGGIAGTVDLRVVYCFRDRPDQNGTCDQTYARPGEDVVDTTFTIRVM</sequence>